<dbReference type="NCBIfam" id="TIGR00803">
    <property type="entry name" value="nst"/>
    <property type="match status" value="1"/>
</dbReference>
<dbReference type="InterPro" id="IPR037185">
    <property type="entry name" value="EmrE-like"/>
</dbReference>
<feature type="transmembrane region" description="Helical" evidence="7">
    <location>
        <begin position="12"/>
        <end position="33"/>
    </location>
</feature>
<dbReference type="PROSITE" id="PS50011">
    <property type="entry name" value="PROTEIN_KINASE_DOM"/>
    <property type="match status" value="1"/>
</dbReference>
<feature type="transmembrane region" description="Helical" evidence="7">
    <location>
        <begin position="223"/>
        <end position="245"/>
    </location>
</feature>
<evidence type="ECO:0000256" key="1">
    <source>
        <dbReference type="ARBA" id="ARBA00004141"/>
    </source>
</evidence>
<dbReference type="Pfam" id="PF04142">
    <property type="entry name" value="Nuc_sug_transp"/>
    <property type="match status" value="1"/>
</dbReference>
<protein>
    <submittedName>
        <fullName evidence="10">Protein kinase domain-containing protein</fullName>
    </submittedName>
</protein>
<evidence type="ECO:0000256" key="4">
    <source>
        <dbReference type="ARBA" id="ARBA00022692"/>
    </source>
</evidence>
<keyword evidence="3" id="KW-0762">Sugar transport</keyword>
<proteinExistence type="inferred from homology"/>
<dbReference type="SUPFAM" id="SSF103481">
    <property type="entry name" value="Multidrug resistance efflux transporter EmrE"/>
    <property type="match status" value="1"/>
</dbReference>
<dbReference type="GO" id="GO:0015165">
    <property type="term" value="F:pyrimidine nucleotide-sugar transmembrane transporter activity"/>
    <property type="evidence" value="ECO:0007669"/>
    <property type="project" value="InterPro"/>
</dbReference>
<dbReference type="GO" id="GO:0004672">
    <property type="term" value="F:protein kinase activity"/>
    <property type="evidence" value="ECO:0007669"/>
    <property type="project" value="InterPro"/>
</dbReference>
<evidence type="ECO:0000256" key="3">
    <source>
        <dbReference type="ARBA" id="ARBA00022597"/>
    </source>
</evidence>
<dbReference type="GO" id="GO:0000139">
    <property type="term" value="C:Golgi membrane"/>
    <property type="evidence" value="ECO:0007669"/>
    <property type="project" value="InterPro"/>
</dbReference>
<evidence type="ECO:0000256" key="6">
    <source>
        <dbReference type="ARBA" id="ARBA00023136"/>
    </source>
</evidence>
<dbReference type="SMART" id="SM00220">
    <property type="entry name" value="S_TKc"/>
    <property type="match status" value="1"/>
</dbReference>
<dbReference type="InterPro" id="IPR011009">
    <property type="entry name" value="Kinase-like_dom_sf"/>
</dbReference>
<dbReference type="Pfam" id="PF00069">
    <property type="entry name" value="Pkinase"/>
    <property type="match status" value="1"/>
</dbReference>
<dbReference type="WBParaSite" id="Hba_09909">
    <property type="protein sequence ID" value="Hba_09909"/>
    <property type="gene ID" value="Hba_09909"/>
</dbReference>
<dbReference type="InterPro" id="IPR007271">
    <property type="entry name" value="Nuc_sug_transpt"/>
</dbReference>
<evidence type="ECO:0000256" key="7">
    <source>
        <dbReference type="SAM" id="Phobius"/>
    </source>
</evidence>
<feature type="transmembrane region" description="Helical" evidence="7">
    <location>
        <begin position="84"/>
        <end position="106"/>
    </location>
</feature>
<feature type="transmembrane region" description="Helical" evidence="7">
    <location>
        <begin position="251"/>
        <end position="271"/>
    </location>
</feature>
<keyword evidence="6 7" id="KW-0472">Membrane</keyword>
<sequence>MVVATQPESKLKYVSLVVLIVQTTALVLVLRYSRTQVSYIYSLILYILKYYQFYNSIYHNVRIDLIRFVLLFKKLIFVTDGPKYLSSTAVVMAEIVAVPAVLYVIQNNLLFLALSKLDAASYQVTYQLKILTTAFFSVTMLGRVLNRLKWLALILLTAGVALVQMPSSNSSSKSVTSNSSDNLIGVLAVLTACVSSGFAGVYFEKILKTSSVSLWMRNFQLAFFSIFGGLFMCWLYAKCGFVIFFEYFKVFIINNINFTPSLSVVHLRIINRRKISPHFRYSWSVYLLYFQYMLVFLSMCYNYLQSSFSGLLINIFWNLMWFQCVETLTRTHLVLEYAGGGELYIYVHEKGKLTESEAKPLFAQIVCAVSHMVKIITLFFCYRHSRGIIHRDIKAENVMFSAPGVVKLVDFGFSCMVPSTSEQLSTFCGSPPYAAPELFRLAFNLIINFNIYNYLC</sequence>
<keyword evidence="4 7" id="KW-0812">Transmembrane</keyword>
<evidence type="ECO:0000256" key="2">
    <source>
        <dbReference type="ARBA" id="ARBA00009976"/>
    </source>
</evidence>
<dbReference type="InterPro" id="IPR008271">
    <property type="entry name" value="Ser/Thr_kinase_AS"/>
</dbReference>
<feature type="transmembrane region" description="Helical" evidence="7">
    <location>
        <begin position="361"/>
        <end position="382"/>
    </location>
</feature>
<dbReference type="Gene3D" id="1.10.510.10">
    <property type="entry name" value="Transferase(Phosphotransferase) domain 1"/>
    <property type="match status" value="1"/>
</dbReference>
<dbReference type="AlphaFoldDB" id="A0A1I7WXF8"/>
<feature type="transmembrane region" description="Helical" evidence="7">
    <location>
        <begin position="183"/>
        <end position="203"/>
    </location>
</feature>
<keyword evidence="9" id="KW-1185">Reference proteome</keyword>
<keyword evidence="3" id="KW-0813">Transport</keyword>
<dbReference type="Proteomes" id="UP000095283">
    <property type="component" value="Unplaced"/>
</dbReference>
<feature type="transmembrane region" description="Helical" evidence="7">
    <location>
        <begin position="150"/>
        <end position="167"/>
    </location>
</feature>
<dbReference type="InterPro" id="IPR000719">
    <property type="entry name" value="Prot_kinase_dom"/>
</dbReference>
<name>A0A1I7WXF8_HETBA</name>
<keyword evidence="5 7" id="KW-1133">Transmembrane helix</keyword>
<dbReference type="PROSITE" id="PS00108">
    <property type="entry name" value="PROTEIN_KINASE_ST"/>
    <property type="match status" value="1"/>
</dbReference>
<feature type="transmembrane region" description="Helical" evidence="7">
    <location>
        <begin position="283"/>
        <end position="304"/>
    </location>
</feature>
<evidence type="ECO:0000313" key="9">
    <source>
        <dbReference type="Proteomes" id="UP000095283"/>
    </source>
</evidence>
<reference evidence="10" key="1">
    <citation type="submission" date="2016-11" db="UniProtKB">
        <authorList>
            <consortium name="WormBaseParasite"/>
        </authorList>
    </citation>
    <scope>IDENTIFICATION</scope>
</reference>
<dbReference type="GO" id="GO:0005524">
    <property type="term" value="F:ATP binding"/>
    <property type="evidence" value="ECO:0007669"/>
    <property type="project" value="InterPro"/>
</dbReference>
<accession>A0A1I7WXF8</accession>
<evidence type="ECO:0000259" key="8">
    <source>
        <dbReference type="PROSITE" id="PS50011"/>
    </source>
</evidence>
<dbReference type="PANTHER" id="PTHR10231">
    <property type="entry name" value="NUCLEOTIDE-SUGAR TRANSMEMBRANE TRANSPORTER"/>
    <property type="match status" value="1"/>
</dbReference>
<evidence type="ECO:0000256" key="5">
    <source>
        <dbReference type="ARBA" id="ARBA00022989"/>
    </source>
</evidence>
<comment type="similarity">
    <text evidence="2">Belongs to the nucleotide-sugar transporter family. SLC35A subfamily.</text>
</comment>
<feature type="domain" description="Protein kinase" evidence="8">
    <location>
        <begin position="216"/>
        <end position="456"/>
    </location>
</feature>
<evidence type="ECO:0000313" key="10">
    <source>
        <dbReference type="WBParaSite" id="Hba_09909"/>
    </source>
</evidence>
<comment type="subcellular location">
    <subcellularLocation>
        <location evidence="1">Membrane</location>
        <topology evidence="1">Multi-pass membrane protein</topology>
    </subcellularLocation>
</comment>
<organism evidence="9 10">
    <name type="scientific">Heterorhabditis bacteriophora</name>
    <name type="common">Entomopathogenic nematode worm</name>
    <dbReference type="NCBI Taxonomy" id="37862"/>
    <lineage>
        <taxon>Eukaryota</taxon>
        <taxon>Metazoa</taxon>
        <taxon>Ecdysozoa</taxon>
        <taxon>Nematoda</taxon>
        <taxon>Chromadorea</taxon>
        <taxon>Rhabditida</taxon>
        <taxon>Rhabditina</taxon>
        <taxon>Rhabditomorpha</taxon>
        <taxon>Strongyloidea</taxon>
        <taxon>Heterorhabditidae</taxon>
        <taxon>Heterorhabditis</taxon>
    </lineage>
</organism>
<dbReference type="SUPFAM" id="SSF56112">
    <property type="entry name" value="Protein kinase-like (PK-like)"/>
    <property type="match status" value="1"/>
</dbReference>